<keyword evidence="2" id="KW-1185">Reference proteome</keyword>
<dbReference type="Proteomes" id="UP000575068">
    <property type="component" value="Unassembled WGS sequence"/>
</dbReference>
<dbReference type="RefSeq" id="WP_184477170.1">
    <property type="nucleotide sequence ID" value="NZ_JACHOV010000014.1"/>
</dbReference>
<dbReference type="EMBL" id="JACHOV010000014">
    <property type="protein sequence ID" value="MBB4642786.1"/>
    <property type="molecule type" value="Genomic_DNA"/>
</dbReference>
<comment type="caution">
    <text evidence="1">The sequence shown here is derived from an EMBL/GenBank/DDBJ whole genome shotgun (WGS) entry which is preliminary data.</text>
</comment>
<dbReference type="AlphaFoldDB" id="A0A840HZE9"/>
<sequence length="85" mass="8871">MAKTPALDAIKQERIKAEAALAAIVQREKEAEEALRDAGRPVLIAALERVKIPDMDRTEARTIAAAIAKHGGAKVAGAIASLSGD</sequence>
<proteinExistence type="predicted"/>
<protein>
    <submittedName>
        <fullName evidence="1">Uncharacterized protein</fullName>
    </submittedName>
</protein>
<evidence type="ECO:0000313" key="2">
    <source>
        <dbReference type="Proteomes" id="UP000575068"/>
    </source>
</evidence>
<name>A0A840HZE9_9SPHN</name>
<reference evidence="1 2" key="1">
    <citation type="submission" date="2020-08" db="EMBL/GenBank/DDBJ databases">
        <title>Genomic Encyclopedia of Type Strains, Phase IV (KMG-IV): sequencing the most valuable type-strain genomes for metagenomic binning, comparative biology and taxonomic classification.</title>
        <authorList>
            <person name="Goeker M."/>
        </authorList>
    </citation>
    <scope>NUCLEOTIDE SEQUENCE [LARGE SCALE GENOMIC DNA]</scope>
    <source>
        <strain evidence="1 2">DSM 7465</strain>
    </source>
</reference>
<accession>A0A840HZE9</accession>
<organism evidence="1 2">
    <name type="scientific">Rhizorhapis suberifaciens</name>
    <name type="common">corky root of lettuce</name>
    <dbReference type="NCBI Taxonomy" id="13656"/>
    <lineage>
        <taxon>Bacteria</taxon>
        <taxon>Pseudomonadati</taxon>
        <taxon>Pseudomonadota</taxon>
        <taxon>Alphaproteobacteria</taxon>
        <taxon>Sphingomonadales</taxon>
        <taxon>Sphingomonadaceae</taxon>
        <taxon>Rhizorhapis</taxon>
    </lineage>
</organism>
<evidence type="ECO:0000313" key="1">
    <source>
        <dbReference type="EMBL" id="MBB4642786.1"/>
    </source>
</evidence>
<gene>
    <name evidence="1" type="ORF">HNQ99_003122</name>
</gene>